<comment type="caution">
    <text evidence="7">The sequence shown here is derived from an EMBL/GenBank/DDBJ whole genome shotgun (WGS) entry which is preliminary data.</text>
</comment>
<protein>
    <recommendedName>
        <fullName evidence="6">Mediator of RNA polymerase II transcription subunit 17</fullName>
    </recommendedName>
    <alternativeName>
        <fullName evidence="6">Mediator complex subunit 17</fullName>
    </alternativeName>
</protein>
<evidence type="ECO:0000256" key="5">
    <source>
        <dbReference type="ARBA" id="ARBA00023242"/>
    </source>
</evidence>
<organism evidence="7 8">
    <name type="scientific">Littorina saxatilis</name>
    <dbReference type="NCBI Taxonomy" id="31220"/>
    <lineage>
        <taxon>Eukaryota</taxon>
        <taxon>Metazoa</taxon>
        <taxon>Spiralia</taxon>
        <taxon>Lophotrochozoa</taxon>
        <taxon>Mollusca</taxon>
        <taxon>Gastropoda</taxon>
        <taxon>Caenogastropoda</taxon>
        <taxon>Littorinimorpha</taxon>
        <taxon>Littorinoidea</taxon>
        <taxon>Littorinidae</taxon>
        <taxon>Littorina</taxon>
    </lineage>
</organism>
<comment type="similarity">
    <text evidence="2 6">Belongs to the Mediator complex subunit 17 family.</text>
</comment>
<dbReference type="Pfam" id="PF10156">
    <property type="entry name" value="Med17"/>
    <property type="match status" value="1"/>
</dbReference>
<dbReference type="GO" id="GO:0003712">
    <property type="term" value="F:transcription coregulator activity"/>
    <property type="evidence" value="ECO:0007669"/>
    <property type="project" value="InterPro"/>
</dbReference>
<proteinExistence type="inferred from homology"/>
<keyword evidence="5 6" id="KW-0539">Nucleus</keyword>
<dbReference type="Proteomes" id="UP001374579">
    <property type="component" value="Unassembled WGS sequence"/>
</dbReference>
<keyword evidence="3 6" id="KW-0805">Transcription regulation</keyword>
<evidence type="ECO:0000256" key="6">
    <source>
        <dbReference type="RuleBase" id="RU364140"/>
    </source>
</evidence>
<dbReference type="GO" id="GO:0070847">
    <property type="term" value="C:core mediator complex"/>
    <property type="evidence" value="ECO:0007669"/>
    <property type="project" value="TreeGrafter"/>
</dbReference>
<dbReference type="GO" id="GO:0016592">
    <property type="term" value="C:mediator complex"/>
    <property type="evidence" value="ECO:0007669"/>
    <property type="project" value="InterPro"/>
</dbReference>
<evidence type="ECO:0000256" key="3">
    <source>
        <dbReference type="ARBA" id="ARBA00023015"/>
    </source>
</evidence>
<gene>
    <name evidence="6" type="primary">MED17</name>
    <name evidence="7" type="ORF">V1264_019570</name>
</gene>
<evidence type="ECO:0000313" key="7">
    <source>
        <dbReference type="EMBL" id="KAK7104933.1"/>
    </source>
</evidence>
<comment type="subunit">
    <text evidence="6">Component of the Mediator complex.</text>
</comment>
<comment type="subcellular location">
    <subcellularLocation>
        <location evidence="1 6">Nucleus</location>
    </subcellularLocation>
</comment>
<dbReference type="InterPro" id="IPR019313">
    <property type="entry name" value="Mediator_Med17"/>
</dbReference>
<name>A0AAN9BF31_9CAEN</name>
<accession>A0AAN9BF31</accession>
<evidence type="ECO:0000256" key="1">
    <source>
        <dbReference type="ARBA" id="ARBA00004123"/>
    </source>
</evidence>
<keyword evidence="6" id="KW-0010">Activator</keyword>
<dbReference type="EMBL" id="JBAMIC010000008">
    <property type="protein sequence ID" value="KAK7104933.1"/>
    <property type="molecule type" value="Genomic_DNA"/>
</dbReference>
<evidence type="ECO:0000256" key="4">
    <source>
        <dbReference type="ARBA" id="ARBA00023163"/>
    </source>
</evidence>
<sequence length="633" mass="69824">MAGSSVKVSVEALQEHQIQEVTLDGQEIYVQQLSMSENLTKLAHKIDFFKDESDGKGKPASEGEKEVAEDKQLAPFMPSLWPWDTVRNHLKCGLTEMSVLLDVLNLVKEKQYLVADPASQDTPDTRPAVQLLAKKKSLVAASSVLLSGAERLKKSHCEASKKTNDFHTELSTLRKIWRLKKVSTNIVGDLSYRSAGSRFWQGGSFEVRKSVEGEQAETEGEGGAARATSLEVTVPSELEGVAYIQVEVKTVPDMMDLTSSALKMPPGLSAVPTNAYWQSKLESAQNVLFCKELFAQLAREAVQVKSATPHMVIGNQIITNVFPGHQLSIVLCHYTGKEKRVPPSNTKLEHNHVLEHSLHQLLHEVHHRNVRIDAPHPVNATYGMTKRRRIAGPAALTRQDMIHMADSESLLSQIIKQTKHAVLRIRCMHVIDQMAVSIQDPQITAHWGCLNSALQSSVRIFITSAGYESLNTLSRTSIVLLIGVDTIRVVMKDGRTCQLSFEDKELQDLLLWQIAQHHTSVVQQIARYQGWQVLTANSSIGSGDAESFATSSAITIASPKGDKVISFRSGPTSGQRLMVKSVHSQADAHPSPAVTDSRWFELGGAFSEINLEKLEGRNLASKIDMLVAHLSNH</sequence>
<comment type="function">
    <text evidence="6">Component of the Mediator complex, a coactivator involved in the regulated transcription of nearly all RNA polymerase II-dependent genes. Mediator functions as a bridge to convey information from gene-specific regulatory proteins to the basal RNA polymerase II transcription machinery. Mediator is recruited to promoters by direct interactions with regulatory proteins and serves as a scaffold for the assembly of a functional preinitiation complex with RNA polymerase II and the general transcription factors.</text>
</comment>
<keyword evidence="4 6" id="KW-0804">Transcription</keyword>
<dbReference type="AlphaFoldDB" id="A0AAN9BF31"/>
<keyword evidence="8" id="KW-1185">Reference proteome</keyword>
<reference evidence="7 8" key="1">
    <citation type="submission" date="2024-02" db="EMBL/GenBank/DDBJ databases">
        <title>Chromosome-scale genome assembly of the rough periwinkle Littorina saxatilis.</title>
        <authorList>
            <person name="De Jode A."/>
            <person name="Faria R."/>
            <person name="Formenti G."/>
            <person name="Sims Y."/>
            <person name="Smith T.P."/>
            <person name="Tracey A."/>
            <person name="Wood J.M.D."/>
            <person name="Zagrodzka Z.B."/>
            <person name="Johannesson K."/>
            <person name="Butlin R.K."/>
            <person name="Leder E.H."/>
        </authorList>
    </citation>
    <scope>NUCLEOTIDE SEQUENCE [LARGE SCALE GENOMIC DNA]</scope>
    <source>
        <strain evidence="7">Snail1</strain>
        <tissue evidence="7">Muscle</tissue>
    </source>
</reference>
<dbReference type="PANTHER" id="PTHR13114">
    <property type="entry name" value="MEDIATOR OF RNA POLYMERASE II TRANSCRIPTION SUBUNIT 17"/>
    <property type="match status" value="1"/>
</dbReference>
<dbReference type="GO" id="GO:0006357">
    <property type="term" value="P:regulation of transcription by RNA polymerase II"/>
    <property type="evidence" value="ECO:0007669"/>
    <property type="project" value="InterPro"/>
</dbReference>
<evidence type="ECO:0000256" key="2">
    <source>
        <dbReference type="ARBA" id="ARBA00005635"/>
    </source>
</evidence>
<dbReference type="PANTHER" id="PTHR13114:SF7">
    <property type="entry name" value="MEDIATOR OF RNA POLYMERASE II TRANSCRIPTION SUBUNIT 17"/>
    <property type="match status" value="1"/>
</dbReference>
<evidence type="ECO:0000313" key="8">
    <source>
        <dbReference type="Proteomes" id="UP001374579"/>
    </source>
</evidence>